<feature type="compositionally biased region" description="Low complexity" evidence="1">
    <location>
        <begin position="19"/>
        <end position="40"/>
    </location>
</feature>
<feature type="compositionally biased region" description="Basic and acidic residues" evidence="1">
    <location>
        <begin position="570"/>
        <end position="586"/>
    </location>
</feature>
<evidence type="ECO:0000256" key="1">
    <source>
        <dbReference type="SAM" id="MobiDB-lite"/>
    </source>
</evidence>
<feature type="compositionally biased region" description="Basic and acidic residues" evidence="1">
    <location>
        <begin position="211"/>
        <end position="224"/>
    </location>
</feature>
<feature type="compositionally biased region" description="Polar residues" evidence="1">
    <location>
        <begin position="778"/>
        <end position="788"/>
    </location>
</feature>
<name>A0AAV4BM52_9GAST</name>
<feature type="region of interest" description="Disordered" evidence="1">
    <location>
        <begin position="181"/>
        <end position="228"/>
    </location>
</feature>
<feature type="region of interest" description="Disordered" evidence="1">
    <location>
        <begin position="684"/>
        <end position="739"/>
    </location>
</feature>
<feature type="compositionally biased region" description="Polar residues" evidence="1">
    <location>
        <begin position="1458"/>
        <end position="1468"/>
    </location>
</feature>
<feature type="compositionally biased region" description="Basic and acidic residues" evidence="1">
    <location>
        <begin position="2079"/>
        <end position="2090"/>
    </location>
</feature>
<feature type="compositionally biased region" description="Basic and acidic residues" evidence="1">
    <location>
        <begin position="181"/>
        <end position="204"/>
    </location>
</feature>
<feature type="compositionally biased region" description="Low complexity" evidence="1">
    <location>
        <begin position="684"/>
        <end position="695"/>
    </location>
</feature>
<feature type="compositionally biased region" description="Basic and acidic residues" evidence="1">
    <location>
        <begin position="547"/>
        <end position="558"/>
    </location>
</feature>
<proteinExistence type="predicted"/>
<dbReference type="Proteomes" id="UP000735302">
    <property type="component" value="Unassembled WGS sequence"/>
</dbReference>
<feature type="compositionally biased region" description="Polar residues" evidence="1">
    <location>
        <begin position="1040"/>
        <end position="1050"/>
    </location>
</feature>
<reference evidence="2 3" key="1">
    <citation type="journal article" date="2021" name="Elife">
        <title>Chloroplast acquisition without the gene transfer in kleptoplastic sea slugs, Plakobranchus ocellatus.</title>
        <authorList>
            <person name="Maeda T."/>
            <person name="Takahashi S."/>
            <person name="Yoshida T."/>
            <person name="Shimamura S."/>
            <person name="Takaki Y."/>
            <person name="Nagai Y."/>
            <person name="Toyoda A."/>
            <person name="Suzuki Y."/>
            <person name="Arimoto A."/>
            <person name="Ishii H."/>
            <person name="Satoh N."/>
            <person name="Nishiyama T."/>
            <person name="Hasebe M."/>
            <person name="Maruyama T."/>
            <person name="Minagawa J."/>
            <person name="Obokata J."/>
            <person name="Shigenobu S."/>
        </authorList>
    </citation>
    <scope>NUCLEOTIDE SEQUENCE [LARGE SCALE GENOMIC DNA]</scope>
</reference>
<dbReference type="EMBL" id="BLXT01005065">
    <property type="protein sequence ID" value="GFO19394.1"/>
    <property type="molecule type" value="Genomic_DNA"/>
</dbReference>
<evidence type="ECO:0000313" key="2">
    <source>
        <dbReference type="EMBL" id="GFO19394.1"/>
    </source>
</evidence>
<feature type="region of interest" description="Disordered" evidence="1">
    <location>
        <begin position="954"/>
        <end position="973"/>
    </location>
</feature>
<feature type="region of interest" description="Disordered" evidence="1">
    <location>
        <begin position="1"/>
        <end position="48"/>
    </location>
</feature>
<sequence length="2090" mass="232205">MGSSLVKQSRRGSVRSGVINAESASNASARRRINNGSSNSDNDEGYKVDTLAGPISNYRKPVSVVSENGNIIYPTQPVQVSTRIFINDTHKVNLLNTTEVEPECRASEYISPVLKDFRSNSKDTADLQNVNVTTPINKKTNEYVSTEGSGDSSMSGLFTTNKKLHSRRRFFSGSCVGRRHEEIPEGEKDTAGFREKSTGLEKLKSKGNAVELEHADQDVSRDARTPSPEYNDFEKVIVTEPTPLKVTTSVSSPVESYVHLNNEEIIDQESLEGVSIKKSENPAPLHQGERRCKLTKNVAPDVSLTSLSSENVVNPHEGHGNGEANPSVILSSKSKSETYNLHEQGDLVTDNAQKVVSLESKKTNCSKNSDQQPTQECEDETILQISDSLGVDADVHNASETNLNRTLVQLTKHYYTEEESKSTAEIKKSELSAANKELDLSVKSENVKAHFGDCLANTKQKNRDTEQRVYFCGAMDFEATFADTKGLKGCVVDATKRFRDMSLVDLDNGDITKSKSINPAMDASEMSNSSWGESKCMELKDALREIRDNSEKNTELKVDNMSNSENLESEVEKNRDSLDLNPDRGVAKSQRYVSTQNRLRRFNNWRPDSEGYSEDNHDKDEKLRDEHRPASCSHIISGYHFKAKKDNTRPYSAATCDFSMHEKDDILTMVTAIVSTSSSALDASCSTSNSSLSRRNQSKTSVDKVNSCQSQDMDASEASNKSSCRSFRDPRTRSSVSKTSLNCQITCLKNESPQEVERTRTHNNLFVKGKPQKPRPASAQSSQTSNVDPTKHPSQDSLARSSRHDLSRSLSNHSPGYHAMPFPRPPSTDYTKPSTRPLSTQSVERRISKVRSTQTLSHVSALAISSTKKPSDQNIVSDPLKTPSCQRIQPQSLFSTVYSSDRENECTYLSFENQVKLPPIRTATSVAEPSIPLNQPVRLPPVVTLNSIGQINEPVVHPPATRDLTSSGLSRSSALPPLYKVTDKIKLEKDFAAGKERESHEYKTHGDSICLESCLQGQKSESHHSDEHGITEAVKDKICLSSSPQNSLEPKNTEIKKSRPTPSNSQYEINGAAGTIFPDFKSLNVDSKPNVPNNHPSAEAIPATPSGNDAANTIAETRSECMEVKQKLNQSCETICDMRMECSENILNVTDMHKSDFSTRCKDKQIYSHETNLDADADKSICSTENPFAELVETREKKSELSGDGVILDTNGTLTASPSLSDYKSLMEKYSATIKELQDKRADGFSEEKTDIDATCSESVNKMRKKISTLTYYSNSYEKYSCEGKDSKFDLEKPEALYAGKSDIDEHDVDQTEITTKKEKSSMSMTKYANVLLDQHFSDNKEGDIAISEESQPQLTNEPFAQYKRSSSPVTDFAALMAKYSTRNADTKICSDKKTEPLNKAEKLVLNGNIIEDKKTKHMIKNDAEKPFADVEGDERYTNVIFVDRSHETEPTIKISLNRDNSFSQSKEGLSKESAGSLEKSPALDYTLTLAKYSTGDIGNAFSSGKDYINSSENRLNFDCPQTTGDSTPVYASIYNNDALGPLHKDPCDSTEKKLSKDNSQHLHNVLAEEDDLFTHSTHQEKSRHTKTEYNACLLKPAEREIPFNVWSCDTPGVGEDLHQSSDAAVKEKKKMSSIPSTGQQVSPKKTATDFTFEDLPSCGTSVSAETNDIKSVKEERLPDALYNLNKIETTKSEKQEITAEDVPTCDTYHPVHRIKVIDTYANSNSPEDRKLNLFETKPKIANEDCEINCLSANLYEKALFLTQQIDESSKEFLELDNKPQPSLENCSSTSDKNLADTNKTMCLKKELHDMPLEKRPYCNLLEDSLKLTRCSNIIDDKNILNKEDTKYEETLAKSKDSNSKIDYDLTPSKQTYQGEEKQWMNLGDNSQTKVDIFIHARTNDNPAVPDSTLGKEGALDSNHGVQPYPEDIDDKLTDTLKNSITLKEVSPRLSRSRTKEESLESFVPECLPSEKIDAIKQQIYEEGLKPCKRDGGVAFFIPVSNSGLQPQISGTDIGERLAKPKKSSMSYEERMIMADINRHNQLSKRKEFAVKDLINVKSATTFSSSASGENIGGGGQQDRSDRSDSDSLH</sequence>
<feature type="compositionally biased region" description="Polar residues" evidence="1">
    <location>
        <begin position="963"/>
        <end position="973"/>
    </location>
</feature>
<feature type="region of interest" description="Disordered" evidence="1">
    <location>
        <begin position="547"/>
        <end position="628"/>
    </location>
</feature>
<feature type="compositionally biased region" description="Polar residues" evidence="1">
    <location>
        <begin position="828"/>
        <end position="842"/>
    </location>
</feature>
<keyword evidence="3" id="KW-1185">Reference proteome</keyword>
<feature type="region of interest" description="Disordered" evidence="1">
    <location>
        <begin position="2064"/>
        <end position="2090"/>
    </location>
</feature>
<gene>
    <name evidence="2" type="ORF">PoB_004589900</name>
</gene>
<feature type="compositionally biased region" description="Basic and acidic residues" evidence="1">
    <location>
        <begin position="614"/>
        <end position="628"/>
    </location>
</feature>
<protein>
    <submittedName>
        <fullName evidence="2">Uncharacterized protein</fullName>
    </submittedName>
</protein>
<feature type="region of interest" description="Disordered" evidence="1">
    <location>
        <begin position="1037"/>
        <end position="1066"/>
    </location>
</feature>
<feature type="compositionally biased region" description="Polar residues" evidence="1">
    <location>
        <begin position="699"/>
        <end position="725"/>
    </location>
</feature>
<accession>A0AAV4BM52</accession>
<evidence type="ECO:0000313" key="3">
    <source>
        <dbReference type="Proteomes" id="UP000735302"/>
    </source>
</evidence>
<feature type="region of interest" description="Disordered" evidence="1">
    <location>
        <begin position="1458"/>
        <end position="1478"/>
    </location>
</feature>
<feature type="region of interest" description="Disordered" evidence="1">
    <location>
        <begin position="752"/>
        <end position="852"/>
    </location>
</feature>
<comment type="caution">
    <text evidence="2">The sequence shown here is derived from an EMBL/GenBank/DDBJ whole genome shotgun (WGS) entry which is preliminary data.</text>
</comment>
<organism evidence="2 3">
    <name type="scientific">Plakobranchus ocellatus</name>
    <dbReference type="NCBI Taxonomy" id="259542"/>
    <lineage>
        <taxon>Eukaryota</taxon>
        <taxon>Metazoa</taxon>
        <taxon>Spiralia</taxon>
        <taxon>Lophotrochozoa</taxon>
        <taxon>Mollusca</taxon>
        <taxon>Gastropoda</taxon>
        <taxon>Heterobranchia</taxon>
        <taxon>Euthyneura</taxon>
        <taxon>Panpulmonata</taxon>
        <taxon>Sacoglossa</taxon>
        <taxon>Placobranchoidea</taxon>
        <taxon>Plakobranchidae</taxon>
        <taxon>Plakobranchus</taxon>
    </lineage>
</organism>